<dbReference type="Gene3D" id="1.25.10.10">
    <property type="entry name" value="Leucine-rich Repeat Variant"/>
    <property type="match status" value="1"/>
</dbReference>
<keyword evidence="3" id="KW-1185">Reference proteome</keyword>
<evidence type="ECO:0000313" key="2">
    <source>
        <dbReference type="EMBL" id="CAH9098496.1"/>
    </source>
</evidence>
<dbReference type="InterPro" id="IPR016024">
    <property type="entry name" value="ARM-type_fold"/>
</dbReference>
<dbReference type="PANTHER" id="PTHR46263">
    <property type="entry name" value="ARMADILLO REPEAT-CONTAINING PROTEIN 7"/>
    <property type="match status" value="1"/>
</dbReference>
<proteinExistence type="predicted"/>
<dbReference type="OrthoDB" id="201709at2759"/>
<sequence length="172" mass="18992">MFTNDKRQEERTGKYKTPRVQYLQELVSRFQNASDEGTKEQVVGNEMLVEFGIRGICNCSADPANAAFVTQSGGIPLFIQCLSSPVRNTVCCGLGALYYLCNELNREEILKPEVVDVIKRYAAASEVSASFSNLAQAFLDKFVSDRIIPKLVTLPVAASGLSCFPAFFIYVI</sequence>
<evidence type="ECO:0000256" key="1">
    <source>
        <dbReference type="SAM" id="Phobius"/>
    </source>
</evidence>
<feature type="transmembrane region" description="Helical" evidence="1">
    <location>
        <begin position="151"/>
        <end position="171"/>
    </location>
</feature>
<dbReference type="Proteomes" id="UP001152484">
    <property type="component" value="Unassembled WGS sequence"/>
</dbReference>
<protein>
    <recommendedName>
        <fullName evidence="4">Armadillo repeat-containing protein 7</fullName>
    </recommendedName>
</protein>
<dbReference type="PANTHER" id="PTHR46263:SF1">
    <property type="entry name" value="ARMADILLO REPEAT-CONTAINING PROTEIN 7"/>
    <property type="match status" value="1"/>
</dbReference>
<reference evidence="2" key="1">
    <citation type="submission" date="2022-07" db="EMBL/GenBank/DDBJ databases">
        <authorList>
            <person name="Macas J."/>
            <person name="Novak P."/>
            <person name="Neumann P."/>
        </authorList>
    </citation>
    <scope>NUCLEOTIDE SEQUENCE</scope>
</reference>
<name>A0A9P0ZFV8_CUSEU</name>
<dbReference type="InterPro" id="IPR042462">
    <property type="entry name" value="ARMC7"/>
</dbReference>
<comment type="caution">
    <text evidence="2">The sequence shown here is derived from an EMBL/GenBank/DDBJ whole genome shotgun (WGS) entry which is preliminary data.</text>
</comment>
<dbReference type="EMBL" id="CAMAPE010000036">
    <property type="protein sequence ID" value="CAH9098496.1"/>
    <property type="molecule type" value="Genomic_DNA"/>
</dbReference>
<gene>
    <name evidence="2" type="ORF">CEURO_LOCUS14272</name>
</gene>
<evidence type="ECO:0008006" key="4">
    <source>
        <dbReference type="Google" id="ProtNLM"/>
    </source>
</evidence>
<keyword evidence="1" id="KW-1133">Transmembrane helix</keyword>
<keyword evidence="1" id="KW-0472">Membrane</keyword>
<organism evidence="2 3">
    <name type="scientific">Cuscuta europaea</name>
    <name type="common">European dodder</name>
    <dbReference type="NCBI Taxonomy" id="41803"/>
    <lineage>
        <taxon>Eukaryota</taxon>
        <taxon>Viridiplantae</taxon>
        <taxon>Streptophyta</taxon>
        <taxon>Embryophyta</taxon>
        <taxon>Tracheophyta</taxon>
        <taxon>Spermatophyta</taxon>
        <taxon>Magnoliopsida</taxon>
        <taxon>eudicotyledons</taxon>
        <taxon>Gunneridae</taxon>
        <taxon>Pentapetalae</taxon>
        <taxon>asterids</taxon>
        <taxon>lamiids</taxon>
        <taxon>Solanales</taxon>
        <taxon>Convolvulaceae</taxon>
        <taxon>Cuscuteae</taxon>
        <taxon>Cuscuta</taxon>
        <taxon>Cuscuta subgen. Cuscuta</taxon>
    </lineage>
</organism>
<dbReference type="InterPro" id="IPR011989">
    <property type="entry name" value="ARM-like"/>
</dbReference>
<accession>A0A9P0ZFV8</accession>
<evidence type="ECO:0000313" key="3">
    <source>
        <dbReference type="Proteomes" id="UP001152484"/>
    </source>
</evidence>
<dbReference type="SUPFAM" id="SSF48371">
    <property type="entry name" value="ARM repeat"/>
    <property type="match status" value="1"/>
</dbReference>
<keyword evidence="1" id="KW-0812">Transmembrane</keyword>
<dbReference type="AlphaFoldDB" id="A0A9P0ZFV8"/>